<reference evidence="4" key="1">
    <citation type="submission" date="2025-08" db="UniProtKB">
        <authorList>
            <consortium name="Ensembl"/>
        </authorList>
    </citation>
    <scope>IDENTIFICATION</scope>
</reference>
<organism evidence="4 5">
    <name type="scientific">Mola mola</name>
    <name type="common">Ocean sunfish</name>
    <name type="synonym">Tetraodon mola</name>
    <dbReference type="NCBI Taxonomy" id="94237"/>
    <lineage>
        <taxon>Eukaryota</taxon>
        <taxon>Metazoa</taxon>
        <taxon>Chordata</taxon>
        <taxon>Craniata</taxon>
        <taxon>Vertebrata</taxon>
        <taxon>Euteleostomi</taxon>
        <taxon>Actinopterygii</taxon>
        <taxon>Neopterygii</taxon>
        <taxon>Teleostei</taxon>
        <taxon>Neoteleostei</taxon>
        <taxon>Acanthomorphata</taxon>
        <taxon>Eupercaria</taxon>
        <taxon>Tetraodontiformes</taxon>
        <taxon>Molidae</taxon>
        <taxon>Mola</taxon>
    </lineage>
</organism>
<dbReference type="PANTHER" id="PTHR11991:SF0">
    <property type="entry name" value="TRANSLATIONALLY-CONTROLLED TUMOR PROTEIN"/>
    <property type="match status" value="1"/>
</dbReference>
<dbReference type="Ensembl" id="ENSMMOT00000007512.1">
    <property type="protein sequence ID" value="ENSMMOP00000007372.1"/>
    <property type="gene ID" value="ENSMMOG00000005739.1"/>
</dbReference>
<feature type="domain" description="TCTP" evidence="3">
    <location>
        <begin position="1"/>
        <end position="170"/>
    </location>
</feature>
<keyword evidence="5" id="KW-1185">Reference proteome</keyword>
<dbReference type="SUPFAM" id="SSF51316">
    <property type="entry name" value="Mss4-like"/>
    <property type="match status" value="1"/>
</dbReference>
<dbReference type="PROSITE" id="PS51797">
    <property type="entry name" value="TCTP_3"/>
    <property type="match status" value="1"/>
</dbReference>
<dbReference type="InterPro" id="IPR018105">
    <property type="entry name" value="Translational_control_tumour_p"/>
</dbReference>
<dbReference type="InterPro" id="IPR011057">
    <property type="entry name" value="Mss4-like_sf"/>
</dbReference>
<dbReference type="GO" id="GO:0005509">
    <property type="term" value="F:calcium ion binding"/>
    <property type="evidence" value="ECO:0007669"/>
    <property type="project" value="TreeGrafter"/>
</dbReference>
<accession>A0A3Q3W6K9</accession>
<dbReference type="PANTHER" id="PTHR11991">
    <property type="entry name" value="TRANSLATIONALLY CONTROLLED TUMOR PROTEIN-RELATED"/>
    <property type="match status" value="1"/>
</dbReference>
<evidence type="ECO:0000313" key="5">
    <source>
        <dbReference type="Proteomes" id="UP000261620"/>
    </source>
</evidence>
<evidence type="ECO:0000256" key="1">
    <source>
        <dbReference type="ARBA" id="ARBA00014759"/>
    </source>
</evidence>
<dbReference type="InterPro" id="IPR011323">
    <property type="entry name" value="Mss4/transl-control_tumour"/>
</dbReference>
<sequence length="192" mass="21535">MIIYKCVISNDEMFTDSFKVSVSPDDMFYEVEGKIVTRKQGFDDSLISANASAEEASEFTEDATTSGVDIVLNHSLQETGFDKKGYLAYMKDYSKAVKAHLEENSPERVEKFVSNVQGAVKRILSDLKNFQFYTGTSMDPTGIVGALNYREDGITPYMLFYKDGLVLEKCVSTHLNLQLHLSFMNCAKIILS</sequence>
<evidence type="ECO:0000259" key="3">
    <source>
        <dbReference type="PROSITE" id="PS51797"/>
    </source>
</evidence>
<evidence type="ECO:0000313" key="4">
    <source>
        <dbReference type="Ensembl" id="ENSMMOP00000007372.1"/>
    </source>
</evidence>
<proteinExistence type="inferred from homology"/>
<dbReference type="PRINTS" id="PR01653">
    <property type="entry name" value="TCTPROTEIN"/>
</dbReference>
<dbReference type="GO" id="GO:0005737">
    <property type="term" value="C:cytoplasm"/>
    <property type="evidence" value="ECO:0007669"/>
    <property type="project" value="TreeGrafter"/>
</dbReference>
<comment type="similarity">
    <text evidence="2">Belongs to the TCTP family.</text>
</comment>
<dbReference type="InterPro" id="IPR034737">
    <property type="entry name" value="TCTP"/>
</dbReference>
<dbReference type="Proteomes" id="UP000261620">
    <property type="component" value="Unplaced"/>
</dbReference>
<reference evidence="4" key="2">
    <citation type="submission" date="2025-09" db="UniProtKB">
        <authorList>
            <consortium name="Ensembl"/>
        </authorList>
    </citation>
    <scope>IDENTIFICATION</scope>
</reference>
<dbReference type="AlphaFoldDB" id="A0A3Q3W6K9"/>
<dbReference type="Pfam" id="PF00838">
    <property type="entry name" value="TCTP"/>
    <property type="match status" value="1"/>
</dbReference>
<dbReference type="OMA" id="CAMITEG"/>
<protein>
    <recommendedName>
        <fullName evidence="1">Translationally-controlled tumor protein homolog</fullName>
    </recommendedName>
</protein>
<dbReference type="STRING" id="94237.ENSMMOP00000007372"/>
<dbReference type="FunFam" id="2.170.150.10:FF:000002">
    <property type="entry name" value="Translationally-controlled tumor protein homolog"/>
    <property type="match status" value="1"/>
</dbReference>
<evidence type="ECO:0000256" key="2">
    <source>
        <dbReference type="PROSITE-ProRule" id="PRU01133"/>
    </source>
</evidence>
<name>A0A3Q3W6K9_MOLML</name>
<dbReference type="Gene3D" id="2.170.150.10">
    <property type="entry name" value="Metal Binding Protein, Guanine Nucleotide Exchange Factor, Chain A"/>
    <property type="match status" value="1"/>
</dbReference>